<evidence type="ECO:0000256" key="5">
    <source>
        <dbReference type="ARBA" id="ARBA00022989"/>
    </source>
</evidence>
<dbReference type="InterPro" id="IPR029962">
    <property type="entry name" value="TBL"/>
</dbReference>
<evidence type="ECO:0000256" key="1">
    <source>
        <dbReference type="ARBA" id="ARBA00004167"/>
    </source>
</evidence>
<evidence type="ECO:0008006" key="12">
    <source>
        <dbReference type="Google" id="ProtNLM"/>
    </source>
</evidence>
<evidence type="ECO:0000256" key="2">
    <source>
        <dbReference type="ARBA" id="ARBA00007727"/>
    </source>
</evidence>
<keyword evidence="6 7" id="KW-0472">Membrane</keyword>
<dbReference type="Proteomes" id="UP001187192">
    <property type="component" value="Unassembled WGS sequence"/>
</dbReference>
<sequence length="420" mass="49399">MKYQPIQDHPRGKIPQPNSYKRAIFLILFFILITSFPFCLKNTSPENEIDSLKGADRPAKTCDVFNGTWVPYLDEPYYTNETCHWIIDQQNCLKFGRPDREFLKWRWKPDDCELPLFDAVQFLELVRGKSLAFLGDSVGKNQMHSLVCLLTKVGYPEDVSEKYSNNTDYFKRYIYRDYNFTLATLWAPFLVKARESDPNEYSRLSRMSLYLDEPSEGWSTEVEKFDYVIVSAGQWFFRQLTLHEGGKLIGCSYCKDENITLLTPYYIYKRAFRTVFRTLIGLEKYKGVTFLRTFSPSHFENGAWNDGGNCARTRPFRREEVVKAENQYIWDMHSVQVEEFRAAEEIAKRRGLEFKLMDTTDAMFMRPDGHPNFYGHSPHRNMTVADCVHWCLPGPVDTWNELLMYMLTTEHRPLDGKLQR</sequence>
<evidence type="ECO:0000256" key="3">
    <source>
        <dbReference type="ARBA" id="ARBA00022692"/>
    </source>
</evidence>
<organism evidence="10 11">
    <name type="scientific">Ficus carica</name>
    <name type="common">Common fig</name>
    <dbReference type="NCBI Taxonomy" id="3494"/>
    <lineage>
        <taxon>Eukaryota</taxon>
        <taxon>Viridiplantae</taxon>
        <taxon>Streptophyta</taxon>
        <taxon>Embryophyta</taxon>
        <taxon>Tracheophyta</taxon>
        <taxon>Spermatophyta</taxon>
        <taxon>Magnoliopsida</taxon>
        <taxon>eudicotyledons</taxon>
        <taxon>Gunneridae</taxon>
        <taxon>Pentapetalae</taxon>
        <taxon>rosids</taxon>
        <taxon>fabids</taxon>
        <taxon>Rosales</taxon>
        <taxon>Moraceae</taxon>
        <taxon>Ficeae</taxon>
        <taxon>Ficus</taxon>
    </lineage>
</organism>
<evidence type="ECO:0000256" key="4">
    <source>
        <dbReference type="ARBA" id="ARBA00022968"/>
    </source>
</evidence>
<evidence type="ECO:0000256" key="6">
    <source>
        <dbReference type="ARBA" id="ARBA00023136"/>
    </source>
</evidence>
<dbReference type="GO" id="GO:0016020">
    <property type="term" value="C:membrane"/>
    <property type="evidence" value="ECO:0007669"/>
    <property type="project" value="UniProtKB-SubCell"/>
</dbReference>
<dbReference type="EMBL" id="BTGU01000071">
    <property type="protein sequence ID" value="GMN57636.1"/>
    <property type="molecule type" value="Genomic_DNA"/>
</dbReference>
<evidence type="ECO:0000259" key="9">
    <source>
        <dbReference type="Pfam" id="PF14416"/>
    </source>
</evidence>
<comment type="similarity">
    <text evidence="2">Belongs to the PC-esterase family. TBL subfamily.</text>
</comment>
<evidence type="ECO:0000256" key="7">
    <source>
        <dbReference type="SAM" id="Phobius"/>
    </source>
</evidence>
<dbReference type="GO" id="GO:0005794">
    <property type="term" value="C:Golgi apparatus"/>
    <property type="evidence" value="ECO:0007669"/>
    <property type="project" value="TreeGrafter"/>
</dbReference>
<dbReference type="PANTHER" id="PTHR32285">
    <property type="entry name" value="PROTEIN TRICHOME BIREFRINGENCE-LIKE 9-RELATED"/>
    <property type="match status" value="1"/>
</dbReference>
<feature type="domain" description="Trichome birefringence-like N-terminal" evidence="9">
    <location>
        <begin position="61"/>
        <end position="113"/>
    </location>
</feature>
<dbReference type="InterPro" id="IPR025846">
    <property type="entry name" value="TBL_N"/>
</dbReference>
<dbReference type="Pfam" id="PF13839">
    <property type="entry name" value="PC-Esterase"/>
    <property type="match status" value="1"/>
</dbReference>
<dbReference type="AlphaFoldDB" id="A0AA88IZ36"/>
<dbReference type="PANTHER" id="PTHR32285:SF13">
    <property type="entry name" value="TRICHOME BIREFRINGENCE-LIKE N-TERMINAL DOMAIN-CONTAINING PROTEIN"/>
    <property type="match status" value="1"/>
</dbReference>
<feature type="domain" description="Trichome birefringence-like C-terminal" evidence="8">
    <location>
        <begin position="114"/>
        <end position="405"/>
    </location>
</feature>
<accession>A0AA88IZ36</accession>
<protein>
    <recommendedName>
        <fullName evidence="12">Trichome birefringence-like N-terminal domain-containing protein</fullName>
    </recommendedName>
</protein>
<evidence type="ECO:0000259" key="8">
    <source>
        <dbReference type="Pfam" id="PF13839"/>
    </source>
</evidence>
<keyword evidence="5 7" id="KW-1133">Transmembrane helix</keyword>
<name>A0AA88IZ36_FICCA</name>
<keyword evidence="3 7" id="KW-0812">Transmembrane</keyword>
<comment type="subcellular location">
    <subcellularLocation>
        <location evidence="1">Membrane</location>
        <topology evidence="1">Single-pass membrane protein</topology>
    </subcellularLocation>
</comment>
<evidence type="ECO:0000313" key="10">
    <source>
        <dbReference type="EMBL" id="GMN57636.1"/>
    </source>
</evidence>
<reference evidence="10" key="1">
    <citation type="submission" date="2023-07" db="EMBL/GenBank/DDBJ databases">
        <title>draft genome sequence of fig (Ficus carica).</title>
        <authorList>
            <person name="Takahashi T."/>
            <person name="Nishimura K."/>
        </authorList>
    </citation>
    <scope>NUCLEOTIDE SEQUENCE</scope>
</reference>
<dbReference type="GO" id="GO:0016413">
    <property type="term" value="F:O-acetyltransferase activity"/>
    <property type="evidence" value="ECO:0007669"/>
    <property type="project" value="InterPro"/>
</dbReference>
<dbReference type="InterPro" id="IPR026057">
    <property type="entry name" value="TBL_C"/>
</dbReference>
<feature type="transmembrane region" description="Helical" evidence="7">
    <location>
        <begin position="20"/>
        <end position="38"/>
    </location>
</feature>
<gene>
    <name evidence="10" type="ORF">TIFTF001_026733</name>
</gene>
<dbReference type="Pfam" id="PF14416">
    <property type="entry name" value="PMR5N"/>
    <property type="match status" value="1"/>
</dbReference>
<comment type="caution">
    <text evidence="10">The sequence shown here is derived from an EMBL/GenBank/DDBJ whole genome shotgun (WGS) entry which is preliminary data.</text>
</comment>
<keyword evidence="11" id="KW-1185">Reference proteome</keyword>
<evidence type="ECO:0000313" key="11">
    <source>
        <dbReference type="Proteomes" id="UP001187192"/>
    </source>
</evidence>
<proteinExistence type="inferred from homology"/>
<keyword evidence="4" id="KW-0735">Signal-anchor</keyword>